<dbReference type="InterPro" id="IPR018833">
    <property type="entry name" value="Rv2993c-like_N"/>
</dbReference>
<dbReference type="InterPro" id="IPR036663">
    <property type="entry name" value="Fumarylacetoacetase_C_sf"/>
</dbReference>
<dbReference type="RefSeq" id="WP_256310908.1">
    <property type="nucleotide sequence ID" value="NZ_JANGAC010000004.1"/>
</dbReference>
<evidence type="ECO:0000313" key="6">
    <source>
        <dbReference type="Proteomes" id="UP001524478"/>
    </source>
</evidence>
<keyword evidence="6" id="KW-1185">Reference proteome</keyword>
<dbReference type="SUPFAM" id="SSF56529">
    <property type="entry name" value="FAH"/>
    <property type="match status" value="1"/>
</dbReference>
<reference evidence="5 6" key="1">
    <citation type="submission" date="2022-06" db="EMBL/GenBank/DDBJ databases">
        <title>Isolation of gut microbiota from human fecal samples.</title>
        <authorList>
            <person name="Pamer E.G."/>
            <person name="Barat B."/>
            <person name="Waligurski E."/>
            <person name="Medina S."/>
            <person name="Paddock L."/>
            <person name="Mostad J."/>
        </authorList>
    </citation>
    <scope>NUCLEOTIDE SEQUENCE [LARGE SCALE GENOMIC DNA]</scope>
    <source>
        <strain evidence="5 6">DFI.7.95</strain>
    </source>
</reference>
<feature type="domain" description="Rv2993c-like N-terminal" evidence="4">
    <location>
        <begin position="3"/>
        <end position="51"/>
    </location>
</feature>
<comment type="caution">
    <text evidence="5">The sequence shown here is derived from an EMBL/GenBank/DDBJ whole genome shotgun (WGS) entry which is preliminary data.</text>
</comment>
<sequence length="261" mass="29099">MIKYIRFVHKEQVQYGILHGENIEILHGNSFSNFEKSNTFINIDEINLLPPCTPQKIICTGLNYSDTILEDGASIPKKPLIFLKAPSAIIGNEDSIIKNQMIETLTCEAELAIVIGKKGKCISVEDADSYIWGYLIANDVTAKDLQKEDIQWTRAKSFDTFLPLSYEIVGDIESHNLEIRTIVNGNIVQKGNTKDMIFDIPYLISYISNVMTLYEGDIILTGTPGGYGKVIDDGDTVIIEIEKLGSINNTVISSNNSWCLK</sequence>
<dbReference type="Pfam" id="PF01557">
    <property type="entry name" value="FAA_hydrolase"/>
    <property type="match status" value="1"/>
</dbReference>
<organism evidence="5 6">
    <name type="scientific">Tissierella carlieri</name>
    <dbReference type="NCBI Taxonomy" id="689904"/>
    <lineage>
        <taxon>Bacteria</taxon>
        <taxon>Bacillati</taxon>
        <taxon>Bacillota</taxon>
        <taxon>Tissierellia</taxon>
        <taxon>Tissierellales</taxon>
        <taxon>Tissierellaceae</taxon>
        <taxon>Tissierella</taxon>
    </lineage>
</organism>
<name>A0ABT1S8H4_9FIRM</name>
<dbReference type="EMBL" id="JANGAC010000004">
    <property type="protein sequence ID" value="MCQ4922759.1"/>
    <property type="molecule type" value="Genomic_DNA"/>
</dbReference>
<gene>
    <name evidence="5" type="ORF">NE686_06670</name>
</gene>
<dbReference type="PANTHER" id="PTHR42796">
    <property type="entry name" value="FUMARYLACETOACETATE HYDROLASE DOMAIN-CONTAINING PROTEIN 2A-RELATED"/>
    <property type="match status" value="1"/>
</dbReference>
<accession>A0ABT1S8H4</accession>
<dbReference type="GO" id="GO:0016787">
    <property type="term" value="F:hydrolase activity"/>
    <property type="evidence" value="ECO:0007669"/>
    <property type="project" value="UniProtKB-KW"/>
</dbReference>
<dbReference type="PANTHER" id="PTHR42796:SF4">
    <property type="entry name" value="FUMARYLACETOACETATE HYDROLASE DOMAIN-CONTAINING PROTEIN 2A"/>
    <property type="match status" value="1"/>
</dbReference>
<protein>
    <submittedName>
        <fullName evidence="5">Fumarylacetoacetate hydrolase family protein</fullName>
    </submittedName>
</protein>
<comment type="similarity">
    <text evidence="1">Belongs to the FAH family.</text>
</comment>
<keyword evidence="5" id="KW-0378">Hydrolase</keyword>
<evidence type="ECO:0000259" key="4">
    <source>
        <dbReference type="Pfam" id="PF10370"/>
    </source>
</evidence>
<evidence type="ECO:0000259" key="3">
    <source>
        <dbReference type="Pfam" id="PF01557"/>
    </source>
</evidence>
<keyword evidence="2" id="KW-0479">Metal-binding</keyword>
<dbReference type="Proteomes" id="UP001524478">
    <property type="component" value="Unassembled WGS sequence"/>
</dbReference>
<dbReference type="InterPro" id="IPR051121">
    <property type="entry name" value="FAH"/>
</dbReference>
<dbReference type="Gene3D" id="3.90.850.10">
    <property type="entry name" value="Fumarylacetoacetase-like, C-terminal domain"/>
    <property type="match status" value="1"/>
</dbReference>
<evidence type="ECO:0000256" key="1">
    <source>
        <dbReference type="ARBA" id="ARBA00010211"/>
    </source>
</evidence>
<evidence type="ECO:0000256" key="2">
    <source>
        <dbReference type="ARBA" id="ARBA00022723"/>
    </source>
</evidence>
<dbReference type="Pfam" id="PF10370">
    <property type="entry name" value="Rv2993c-like_N"/>
    <property type="match status" value="1"/>
</dbReference>
<evidence type="ECO:0000313" key="5">
    <source>
        <dbReference type="EMBL" id="MCQ4922759.1"/>
    </source>
</evidence>
<feature type="domain" description="Fumarylacetoacetase-like C-terminal" evidence="3">
    <location>
        <begin position="56"/>
        <end position="251"/>
    </location>
</feature>
<proteinExistence type="inferred from homology"/>
<dbReference type="InterPro" id="IPR011234">
    <property type="entry name" value="Fumarylacetoacetase-like_C"/>
</dbReference>